<feature type="region of interest" description="Disordered" evidence="1">
    <location>
        <begin position="1"/>
        <end position="50"/>
    </location>
</feature>
<comment type="caution">
    <text evidence="2">The sequence shown here is derived from an EMBL/GenBank/DDBJ whole genome shotgun (WGS) entry which is preliminary data.</text>
</comment>
<name>A0A8B6M2U0_METTU</name>
<organism evidence="2 3">
    <name type="scientific">Methylocella tundrae</name>
    <dbReference type="NCBI Taxonomy" id="227605"/>
    <lineage>
        <taxon>Bacteria</taxon>
        <taxon>Pseudomonadati</taxon>
        <taxon>Pseudomonadota</taxon>
        <taxon>Alphaproteobacteria</taxon>
        <taxon>Hyphomicrobiales</taxon>
        <taxon>Beijerinckiaceae</taxon>
        <taxon>Methylocella</taxon>
    </lineage>
</organism>
<feature type="compositionally biased region" description="Low complexity" evidence="1">
    <location>
        <begin position="29"/>
        <end position="49"/>
    </location>
</feature>
<proteinExistence type="predicted"/>
<evidence type="ECO:0000313" key="2">
    <source>
        <dbReference type="EMBL" id="VTZ49337.1"/>
    </source>
</evidence>
<keyword evidence="3" id="KW-1185">Reference proteome</keyword>
<sequence length="99" mass="10197">MTDHAGLDRHQSGAAGQQAVRSHTRDAAAAEGRAAPAPEQALPRDAAAGALGGGERLGDEWLGALAARRADAAWPGLEVILLSHGRPRQCAEKVVRATC</sequence>
<gene>
    <name evidence="2" type="ORF">MPC4_150120</name>
</gene>
<evidence type="ECO:0000256" key="1">
    <source>
        <dbReference type="SAM" id="MobiDB-lite"/>
    </source>
</evidence>
<feature type="compositionally biased region" description="Basic and acidic residues" evidence="1">
    <location>
        <begin position="1"/>
        <end position="11"/>
    </location>
</feature>
<accession>A0A8B6M2U0</accession>
<dbReference type="AlphaFoldDB" id="A0A8B6M2U0"/>
<protein>
    <submittedName>
        <fullName evidence="2">Uncharacterized protein</fullName>
    </submittedName>
</protein>
<dbReference type="Proteomes" id="UP000485880">
    <property type="component" value="Unassembled WGS sequence"/>
</dbReference>
<dbReference type="EMBL" id="CABFMQ020000057">
    <property type="protein sequence ID" value="VTZ49337.1"/>
    <property type="molecule type" value="Genomic_DNA"/>
</dbReference>
<reference evidence="2 3" key="1">
    <citation type="submission" date="2019-05" db="EMBL/GenBank/DDBJ databases">
        <authorList>
            <person name="Farhan Ul Haque M."/>
        </authorList>
    </citation>
    <scope>NUCLEOTIDE SEQUENCE [LARGE SCALE GENOMIC DNA]</scope>
    <source>
        <strain evidence="2">2</strain>
    </source>
</reference>
<evidence type="ECO:0000313" key="3">
    <source>
        <dbReference type="Proteomes" id="UP000485880"/>
    </source>
</evidence>